<reference evidence="1 2" key="1">
    <citation type="submission" date="2021-04" db="EMBL/GenBank/DDBJ databases">
        <authorList>
            <person name="Vanwijnsberghe S."/>
        </authorList>
    </citation>
    <scope>NUCLEOTIDE SEQUENCE [LARGE SCALE GENOMIC DNA]</scope>
    <source>
        <strain evidence="1 2">LMG 32171</strain>
    </source>
</reference>
<sequence>MKVDRPEYVRARVARELPHRAPEWAVSARDLSVEGNA</sequence>
<name>A0ABM8U6K4_9BURK</name>
<comment type="caution">
    <text evidence="1">The sequence shown here is derived from an EMBL/GenBank/DDBJ whole genome shotgun (WGS) entry which is preliminary data.</text>
</comment>
<dbReference type="EMBL" id="CAJQYY010000021">
    <property type="protein sequence ID" value="CAG4909087.1"/>
    <property type="molecule type" value="Genomic_DNA"/>
</dbReference>
<evidence type="ECO:0000313" key="2">
    <source>
        <dbReference type="Proteomes" id="UP000789752"/>
    </source>
</evidence>
<gene>
    <name evidence="1" type="ORF">R54767_03562</name>
</gene>
<proteinExistence type="predicted"/>
<protein>
    <submittedName>
        <fullName evidence="1">Uncharacterized protein</fullName>
    </submittedName>
</protein>
<organism evidence="1 2">
    <name type="scientific">Paraburkholderia gardini</name>
    <dbReference type="NCBI Taxonomy" id="2823469"/>
    <lineage>
        <taxon>Bacteria</taxon>
        <taxon>Pseudomonadati</taxon>
        <taxon>Pseudomonadota</taxon>
        <taxon>Betaproteobacteria</taxon>
        <taxon>Burkholderiales</taxon>
        <taxon>Burkholderiaceae</taxon>
        <taxon>Paraburkholderia</taxon>
    </lineage>
</organism>
<evidence type="ECO:0000313" key="1">
    <source>
        <dbReference type="EMBL" id="CAG4909087.1"/>
    </source>
</evidence>
<keyword evidence="2" id="KW-1185">Reference proteome</keyword>
<dbReference type="Proteomes" id="UP000789752">
    <property type="component" value="Unassembled WGS sequence"/>
</dbReference>
<accession>A0ABM8U6K4</accession>